<organism evidence="2 3">
    <name type="scientific">Candidatus Hepatoplasma crinochetorum</name>
    <dbReference type="NCBI Taxonomy" id="295596"/>
    <lineage>
        <taxon>Bacteria</taxon>
        <taxon>Bacillati</taxon>
        <taxon>Mycoplasmatota</taxon>
        <taxon>Mollicutes</taxon>
        <taxon>Candidatus Hepatoplasmataceae</taxon>
        <taxon>Candidatus Hepatoplasma</taxon>
    </lineage>
</organism>
<keyword evidence="3" id="KW-1185">Reference proteome</keyword>
<dbReference type="Proteomes" id="UP000242141">
    <property type="component" value="Unassembled WGS sequence"/>
</dbReference>
<name>A0A0G7ZN09_9MOLU</name>
<keyword evidence="1" id="KW-0472">Membrane</keyword>
<keyword evidence="1" id="KW-1133">Transmembrane helix</keyword>
<sequence length="131" mass="15417">MDTATALVISLIVISVLTILILIVVNVRIFLIRKKYSTKKDNIDIDSKNLKENKKDNLNIEKNSIINKNIDNQFILKEEKDYYDYFNLLSLNDLKKALINLEINFNEEKSKEELIFLLLEKLKDAENEKRQ</sequence>
<gene>
    <name evidence="2" type="ORF">HEPPS_00580</name>
</gene>
<keyword evidence="1" id="KW-0812">Transmembrane</keyword>
<evidence type="ECO:0000256" key="1">
    <source>
        <dbReference type="SAM" id="Phobius"/>
    </source>
</evidence>
<evidence type="ECO:0008006" key="4">
    <source>
        <dbReference type="Google" id="ProtNLM"/>
    </source>
</evidence>
<accession>A0A0G7ZN09</accession>
<feature type="transmembrane region" description="Helical" evidence="1">
    <location>
        <begin position="6"/>
        <end position="31"/>
    </location>
</feature>
<dbReference type="EMBL" id="CWGI01000001">
    <property type="protein sequence ID" value="CRX36859.1"/>
    <property type="molecule type" value="Genomic_DNA"/>
</dbReference>
<reference evidence="3" key="1">
    <citation type="submission" date="2015-05" db="EMBL/GenBank/DDBJ databases">
        <authorList>
            <person name="Collingro A."/>
        </authorList>
    </citation>
    <scope>NUCLEOTIDE SEQUENCE [LARGE SCALE GENOMIC DNA]</scope>
    <source>
        <strain evidence="3">Ps</strain>
    </source>
</reference>
<proteinExistence type="predicted"/>
<evidence type="ECO:0000313" key="3">
    <source>
        <dbReference type="Proteomes" id="UP000242141"/>
    </source>
</evidence>
<evidence type="ECO:0000313" key="2">
    <source>
        <dbReference type="EMBL" id="CRX36859.1"/>
    </source>
</evidence>
<protein>
    <recommendedName>
        <fullName evidence="4">SAP domain-containing protein</fullName>
    </recommendedName>
</protein>
<dbReference type="AlphaFoldDB" id="A0A0G7ZN09"/>